<dbReference type="InParanoid" id="B0DB58"/>
<gene>
    <name evidence="2" type="ORF">LACBIDRAFT_297898</name>
</gene>
<evidence type="ECO:0000313" key="2">
    <source>
        <dbReference type="EMBL" id="EDR08332.1"/>
    </source>
</evidence>
<organism evidence="3">
    <name type="scientific">Laccaria bicolor (strain S238N-H82 / ATCC MYA-4686)</name>
    <name type="common">Bicoloured deceiver</name>
    <name type="synonym">Laccaria laccata var. bicolor</name>
    <dbReference type="NCBI Taxonomy" id="486041"/>
    <lineage>
        <taxon>Eukaryota</taxon>
        <taxon>Fungi</taxon>
        <taxon>Dikarya</taxon>
        <taxon>Basidiomycota</taxon>
        <taxon>Agaricomycotina</taxon>
        <taxon>Agaricomycetes</taxon>
        <taxon>Agaricomycetidae</taxon>
        <taxon>Agaricales</taxon>
        <taxon>Agaricineae</taxon>
        <taxon>Hydnangiaceae</taxon>
        <taxon>Laccaria</taxon>
    </lineage>
</organism>
<dbReference type="KEGG" id="lbc:LACBIDRAFT_297898"/>
<dbReference type="GeneID" id="6076917"/>
<dbReference type="AlphaFoldDB" id="B0DB58"/>
<dbReference type="RefSeq" id="XP_001881402.1">
    <property type="nucleotide sequence ID" value="XM_001881367.1"/>
</dbReference>
<sequence length="269" mass="29995">MHQRSAVTLFPVRQAKGHTPAPSDHSSRPSFEEPRAFFGAAVEPAPRDHRTAKRSALIRDNYCCLITDVADIKQYGEMTMAERQTFGLVGRDLRNTNFCHIFPPSTNWNLRPAEHGHAKTLYSESVSTLIGHYGDIDGLAELDGPQGHRLSNGLTLSVDSHALFDDLSLWFEEIPGQPNTYTVKTLFPTSLNRVVTFGTTTDLELPDPRYLRLHATICRVAHMSGAARYVDLLIEEMETTNVLANDGSSGDLLRDQLQNLQLRQRQPGA</sequence>
<dbReference type="EMBL" id="DS547102">
    <property type="protein sequence ID" value="EDR08332.1"/>
    <property type="molecule type" value="Genomic_DNA"/>
</dbReference>
<dbReference type="STRING" id="486041.B0DB58"/>
<keyword evidence="3" id="KW-1185">Reference proteome</keyword>
<dbReference type="OrthoDB" id="2104739at2759"/>
<dbReference type="Proteomes" id="UP000001194">
    <property type="component" value="Unassembled WGS sequence"/>
</dbReference>
<dbReference type="HOGENOM" id="CLU_049186_1_0_1"/>
<name>B0DB58_LACBS</name>
<evidence type="ECO:0000256" key="1">
    <source>
        <dbReference type="SAM" id="MobiDB-lite"/>
    </source>
</evidence>
<accession>B0DB58</accession>
<proteinExistence type="predicted"/>
<evidence type="ECO:0000313" key="3">
    <source>
        <dbReference type="Proteomes" id="UP000001194"/>
    </source>
</evidence>
<reference evidence="2 3" key="1">
    <citation type="journal article" date="2008" name="Nature">
        <title>The genome of Laccaria bicolor provides insights into mycorrhizal symbiosis.</title>
        <authorList>
            <person name="Martin F."/>
            <person name="Aerts A."/>
            <person name="Ahren D."/>
            <person name="Brun A."/>
            <person name="Danchin E.G.J."/>
            <person name="Duchaussoy F."/>
            <person name="Gibon J."/>
            <person name="Kohler A."/>
            <person name="Lindquist E."/>
            <person name="Pereda V."/>
            <person name="Salamov A."/>
            <person name="Shapiro H.J."/>
            <person name="Wuyts J."/>
            <person name="Blaudez D."/>
            <person name="Buee M."/>
            <person name="Brokstein P."/>
            <person name="Canbaeck B."/>
            <person name="Cohen D."/>
            <person name="Courty P.E."/>
            <person name="Coutinho P.M."/>
            <person name="Delaruelle C."/>
            <person name="Detter J.C."/>
            <person name="Deveau A."/>
            <person name="DiFazio S."/>
            <person name="Duplessis S."/>
            <person name="Fraissinet-Tachet L."/>
            <person name="Lucic E."/>
            <person name="Frey-Klett P."/>
            <person name="Fourrey C."/>
            <person name="Feussner I."/>
            <person name="Gay G."/>
            <person name="Grimwood J."/>
            <person name="Hoegger P.J."/>
            <person name="Jain P."/>
            <person name="Kilaru S."/>
            <person name="Labbe J."/>
            <person name="Lin Y.C."/>
            <person name="Legue V."/>
            <person name="Le Tacon F."/>
            <person name="Marmeisse R."/>
            <person name="Melayah D."/>
            <person name="Montanini B."/>
            <person name="Muratet M."/>
            <person name="Nehls U."/>
            <person name="Niculita-Hirzel H."/>
            <person name="Oudot-Le Secq M.P."/>
            <person name="Peter M."/>
            <person name="Quesneville H."/>
            <person name="Rajashekar B."/>
            <person name="Reich M."/>
            <person name="Rouhier N."/>
            <person name="Schmutz J."/>
            <person name="Yin T."/>
            <person name="Chalot M."/>
            <person name="Henrissat B."/>
            <person name="Kuees U."/>
            <person name="Lucas S."/>
            <person name="Van de Peer Y."/>
            <person name="Podila G.K."/>
            <person name="Polle A."/>
            <person name="Pukkila P.J."/>
            <person name="Richardson P.M."/>
            <person name="Rouze P."/>
            <person name="Sanders I.R."/>
            <person name="Stajich J.E."/>
            <person name="Tunlid A."/>
            <person name="Tuskan G."/>
            <person name="Grigoriev I.V."/>
        </authorList>
    </citation>
    <scope>NUCLEOTIDE SEQUENCE [LARGE SCALE GENOMIC DNA]</scope>
    <source>
        <strain evidence="3">S238N-H82 / ATCC MYA-4686</strain>
    </source>
</reference>
<feature type="region of interest" description="Disordered" evidence="1">
    <location>
        <begin position="1"/>
        <end position="31"/>
    </location>
</feature>
<protein>
    <submittedName>
        <fullName evidence="2">Predicted protein</fullName>
    </submittedName>
</protein>